<feature type="transmembrane region" description="Helical" evidence="6">
    <location>
        <begin position="253"/>
        <end position="272"/>
    </location>
</feature>
<dbReference type="EMBL" id="CP102382">
    <property type="protein sequence ID" value="UUV20568.1"/>
    <property type="molecule type" value="Genomic_DNA"/>
</dbReference>
<feature type="transmembrane region" description="Helical" evidence="6">
    <location>
        <begin position="308"/>
        <end position="325"/>
    </location>
</feature>
<comment type="subcellular location">
    <subcellularLocation>
        <location evidence="1">Membrane</location>
        <topology evidence="1">Multi-pass membrane protein</topology>
    </subcellularLocation>
</comment>
<organism evidence="8 9">
    <name type="scientific">Paenimyroides aestuarii</name>
    <dbReference type="NCBI Taxonomy" id="2968490"/>
    <lineage>
        <taxon>Bacteria</taxon>
        <taxon>Pseudomonadati</taxon>
        <taxon>Bacteroidota</taxon>
        <taxon>Flavobacteriia</taxon>
        <taxon>Flavobacteriales</taxon>
        <taxon>Flavobacteriaceae</taxon>
        <taxon>Paenimyroides</taxon>
    </lineage>
</organism>
<dbReference type="InterPro" id="IPR001958">
    <property type="entry name" value="Tet-R_TetA/multi-R_MdtG-like"/>
</dbReference>
<gene>
    <name evidence="8" type="ORF">NPX36_09390</name>
</gene>
<feature type="transmembrane region" description="Helical" evidence="6">
    <location>
        <begin position="165"/>
        <end position="185"/>
    </location>
</feature>
<feature type="transmembrane region" description="Helical" evidence="6">
    <location>
        <begin position="214"/>
        <end position="233"/>
    </location>
</feature>
<dbReference type="Gene3D" id="1.20.1250.20">
    <property type="entry name" value="MFS general substrate transporter like domains"/>
    <property type="match status" value="1"/>
</dbReference>
<feature type="transmembrane region" description="Helical" evidence="6">
    <location>
        <begin position="374"/>
        <end position="396"/>
    </location>
</feature>
<dbReference type="Pfam" id="PF07690">
    <property type="entry name" value="MFS_1"/>
    <property type="match status" value="1"/>
</dbReference>
<dbReference type="RefSeq" id="WP_257498470.1">
    <property type="nucleotide sequence ID" value="NZ_CP102382.1"/>
</dbReference>
<protein>
    <submittedName>
        <fullName evidence="8">TCR/Tet family MFS transporter</fullName>
    </submittedName>
</protein>
<dbReference type="InterPro" id="IPR036259">
    <property type="entry name" value="MFS_trans_sf"/>
</dbReference>
<dbReference type="Proteomes" id="UP001317001">
    <property type="component" value="Chromosome"/>
</dbReference>
<feature type="domain" description="Major facilitator superfamily (MFS) profile" evidence="7">
    <location>
        <begin position="8"/>
        <end position="396"/>
    </location>
</feature>
<evidence type="ECO:0000256" key="1">
    <source>
        <dbReference type="ARBA" id="ARBA00004141"/>
    </source>
</evidence>
<keyword evidence="4 6" id="KW-1133">Transmembrane helix</keyword>
<accession>A0ABY5NPX4</accession>
<sequence>MGSKKSAAIGFIFITMLIDIIGIGIIIPVIPKLLQELNHSDISEAAQLGGWLAFAYAFTQFLCAPLMGSLSDRYGRRPVLLISLMAFAVDYLVLALAPSVPWLFVGRIVAGITGASISTAMAYISDVSTPENKAKNFGLVGAAFGIGFIIGPVIGGLLGQFGSRVPFYAAAALCFVNFVYGYFVLPESLQPDKRRSFEWKAANPIGSLLRLKKFPNIIGLVAAMFFMYFASHAVHGNWSFYTMYRYNWDERMVGISLGVIGLLVAIVQGGLVRYINPRIGNGKSILLGYSINCLGLILIAFASKEWMVFVFLIPYCLGGLAGPAIQSEITNHVPPNEQGQIQGTLASLNSATATFGPLVMTSIFYYFTHDSAPFIFPGAPFVLASILMLFAFRMAFKGLKKTQSI</sequence>
<proteinExistence type="predicted"/>
<keyword evidence="3 6" id="KW-0812">Transmembrane</keyword>
<reference evidence="8 9" key="1">
    <citation type="submission" date="2022-08" db="EMBL/GenBank/DDBJ databases">
        <title>Myroides zhujiangensis sp. nov., a novel bacterium isolated from sediment in the Pearl River Estuary.</title>
        <authorList>
            <person name="Cui L."/>
        </authorList>
    </citation>
    <scope>NUCLEOTIDE SEQUENCE [LARGE SCALE GENOMIC DNA]</scope>
    <source>
        <strain evidence="8 9">SCSIO 72103</strain>
    </source>
</reference>
<evidence type="ECO:0000256" key="5">
    <source>
        <dbReference type="ARBA" id="ARBA00023136"/>
    </source>
</evidence>
<feature type="transmembrane region" description="Helical" evidence="6">
    <location>
        <begin position="50"/>
        <end position="67"/>
    </location>
</feature>
<evidence type="ECO:0000313" key="8">
    <source>
        <dbReference type="EMBL" id="UUV20568.1"/>
    </source>
</evidence>
<feature type="transmembrane region" description="Helical" evidence="6">
    <location>
        <begin position="137"/>
        <end position="159"/>
    </location>
</feature>
<name>A0ABY5NPX4_9FLAO</name>
<evidence type="ECO:0000256" key="3">
    <source>
        <dbReference type="ARBA" id="ARBA00022692"/>
    </source>
</evidence>
<feature type="transmembrane region" description="Helical" evidence="6">
    <location>
        <begin position="284"/>
        <end position="302"/>
    </location>
</feature>
<dbReference type="PANTHER" id="PTHR23504">
    <property type="entry name" value="MAJOR FACILITATOR SUPERFAMILY DOMAIN-CONTAINING PROTEIN 10"/>
    <property type="match status" value="1"/>
</dbReference>
<evidence type="ECO:0000256" key="6">
    <source>
        <dbReference type="SAM" id="Phobius"/>
    </source>
</evidence>
<keyword evidence="9" id="KW-1185">Reference proteome</keyword>
<evidence type="ECO:0000256" key="4">
    <source>
        <dbReference type="ARBA" id="ARBA00022989"/>
    </source>
</evidence>
<dbReference type="PRINTS" id="PR01035">
    <property type="entry name" value="TCRTETA"/>
</dbReference>
<dbReference type="CDD" id="cd17388">
    <property type="entry name" value="MFS_TetA"/>
    <property type="match status" value="1"/>
</dbReference>
<evidence type="ECO:0000313" key="9">
    <source>
        <dbReference type="Proteomes" id="UP001317001"/>
    </source>
</evidence>
<keyword evidence="2" id="KW-0813">Transport</keyword>
<feature type="transmembrane region" description="Helical" evidence="6">
    <location>
        <begin position="346"/>
        <end position="368"/>
    </location>
</feature>
<feature type="transmembrane region" description="Helical" evidence="6">
    <location>
        <begin position="104"/>
        <end position="125"/>
    </location>
</feature>
<evidence type="ECO:0000256" key="2">
    <source>
        <dbReference type="ARBA" id="ARBA00022448"/>
    </source>
</evidence>
<feature type="transmembrane region" description="Helical" evidence="6">
    <location>
        <begin position="79"/>
        <end position="98"/>
    </location>
</feature>
<evidence type="ECO:0000259" key="7">
    <source>
        <dbReference type="PROSITE" id="PS50850"/>
    </source>
</evidence>
<feature type="transmembrane region" description="Helical" evidence="6">
    <location>
        <begin position="7"/>
        <end position="30"/>
    </location>
</feature>
<dbReference type="InterPro" id="IPR011701">
    <property type="entry name" value="MFS"/>
</dbReference>
<dbReference type="SUPFAM" id="SSF103473">
    <property type="entry name" value="MFS general substrate transporter"/>
    <property type="match status" value="1"/>
</dbReference>
<keyword evidence="5 6" id="KW-0472">Membrane</keyword>
<dbReference type="PROSITE" id="PS50850">
    <property type="entry name" value="MFS"/>
    <property type="match status" value="1"/>
</dbReference>
<dbReference type="InterPro" id="IPR020846">
    <property type="entry name" value="MFS_dom"/>
</dbReference>
<dbReference type="PANTHER" id="PTHR23504:SF15">
    <property type="entry name" value="MAJOR FACILITATOR SUPERFAMILY (MFS) PROFILE DOMAIN-CONTAINING PROTEIN"/>
    <property type="match status" value="1"/>
</dbReference>